<feature type="domain" description="DUF1553" evidence="3">
    <location>
        <begin position="275"/>
        <end position="396"/>
    </location>
</feature>
<keyword evidence="5" id="KW-1185">Reference proteome</keyword>
<feature type="signal peptide" evidence="1">
    <location>
        <begin position="1"/>
        <end position="20"/>
    </location>
</feature>
<evidence type="ECO:0000313" key="4">
    <source>
        <dbReference type="EMBL" id="QJX00983.1"/>
    </source>
</evidence>
<accession>A0A6M5Z6Y5</accession>
<dbReference type="Proteomes" id="UP000503447">
    <property type="component" value="Chromosome"/>
</dbReference>
<dbReference type="InterPro" id="IPR022655">
    <property type="entry name" value="DUF1553"/>
</dbReference>
<dbReference type="EMBL" id="CP053452">
    <property type="protein sequence ID" value="QJX00983.1"/>
    <property type="molecule type" value="Genomic_DNA"/>
</dbReference>
<name>A0A6M5Z6Y5_9BACT</name>
<organism evidence="4 5">
    <name type="scientific">Frigoriglobus tundricola</name>
    <dbReference type="NCBI Taxonomy" id="2774151"/>
    <lineage>
        <taxon>Bacteria</taxon>
        <taxon>Pseudomonadati</taxon>
        <taxon>Planctomycetota</taxon>
        <taxon>Planctomycetia</taxon>
        <taxon>Gemmatales</taxon>
        <taxon>Gemmataceae</taxon>
        <taxon>Frigoriglobus</taxon>
    </lineage>
</organism>
<keyword evidence="1" id="KW-0732">Signal</keyword>
<evidence type="ECO:0000313" key="5">
    <source>
        <dbReference type="Proteomes" id="UP000503447"/>
    </source>
</evidence>
<feature type="chain" id="PRO_5026770370" description="DUF1553 domain-containing protein" evidence="1">
    <location>
        <begin position="21"/>
        <end position="515"/>
    </location>
</feature>
<gene>
    <name evidence="4" type="ORF">FTUN_8621</name>
</gene>
<dbReference type="Pfam" id="PF07587">
    <property type="entry name" value="PSD1"/>
    <property type="match status" value="1"/>
</dbReference>
<dbReference type="InterPro" id="IPR011444">
    <property type="entry name" value="DUF1549"/>
</dbReference>
<feature type="domain" description="DUF1549" evidence="2">
    <location>
        <begin position="31"/>
        <end position="228"/>
    </location>
</feature>
<evidence type="ECO:0008006" key="6">
    <source>
        <dbReference type="Google" id="ProtNLM"/>
    </source>
</evidence>
<proteinExistence type="predicted"/>
<protein>
    <recommendedName>
        <fullName evidence="6">DUF1553 domain-containing protein</fullName>
    </recommendedName>
</protein>
<dbReference type="KEGG" id="ftj:FTUN_8621"/>
<dbReference type="PANTHER" id="PTHR35889">
    <property type="entry name" value="CYCLOINULO-OLIGOSACCHARIDE FRUCTANOTRANSFERASE-RELATED"/>
    <property type="match status" value="1"/>
</dbReference>
<reference evidence="5" key="1">
    <citation type="submission" date="2020-05" db="EMBL/GenBank/DDBJ databases">
        <title>Frigoriglobus tundricola gen. nov., sp. nov., a psychrotolerant cellulolytic planctomycete of the family Gemmataceae with two divergent copies of 16S rRNA gene.</title>
        <authorList>
            <person name="Kulichevskaya I.S."/>
            <person name="Ivanova A.A."/>
            <person name="Naumoff D.G."/>
            <person name="Beletsky A.V."/>
            <person name="Rijpstra W.I.C."/>
            <person name="Sinninghe Damste J.S."/>
            <person name="Mardanov A.V."/>
            <person name="Ravin N.V."/>
            <person name="Dedysh S.N."/>
        </authorList>
    </citation>
    <scope>NUCLEOTIDE SEQUENCE [LARGE SCALE GENOMIC DNA]</scope>
    <source>
        <strain evidence="5">PL17</strain>
    </source>
</reference>
<evidence type="ECO:0000259" key="3">
    <source>
        <dbReference type="Pfam" id="PF07587"/>
    </source>
</evidence>
<evidence type="ECO:0000256" key="1">
    <source>
        <dbReference type="SAM" id="SignalP"/>
    </source>
</evidence>
<sequence length="515" mass="57099">MMRWYFALGLPFVVMSAASAAAPDPAVLARRIDAHIEARLNAEKVEAAPRADDTEFLRRAYLDITGRIPTPHDVHEFLADKAPDKRAKLIDDLLDAPRYATHFAAVWRAALLPEAAADAQARVFQPGFEAWLRLKFRANVPYDALVRELLTAPITTDPQAPEPVLRDPSKPNALAFYAVKDAKAENLAAATARVFLGVQIECAQCHDHPFGRWERDQFWQTAAFFAGLERQGDDLFAPVSDARRREITIPNTKRTQPATFLDGTEPKWAAGANPRAVLAEWVTAKSNPYFARATANRIWGHLFGRGIVDPVDDFSEANKPSHPELLDDLAKALADANFDLKFLIRAVCRTDTYQRTSAKTHPSQTDPRLFARAAVRGVTGEQLFDSLALATGYREQAARTTARDRFLTQFALRGPAAEPETSITQALALMNSRFLNQVTSAEGSPTLVAVCETPGLPTPERIEALYLAALSRKPTTKELDRMTRFVADAGSDRTAERLADVFWVLLNSAEFRLNH</sequence>
<evidence type="ECO:0000259" key="2">
    <source>
        <dbReference type="Pfam" id="PF07583"/>
    </source>
</evidence>
<dbReference type="RefSeq" id="WP_171475622.1">
    <property type="nucleotide sequence ID" value="NZ_CP053452.2"/>
</dbReference>
<dbReference type="AlphaFoldDB" id="A0A6M5Z6Y5"/>
<dbReference type="Pfam" id="PF07583">
    <property type="entry name" value="PSCyt2"/>
    <property type="match status" value="1"/>
</dbReference>
<dbReference type="PANTHER" id="PTHR35889:SF3">
    <property type="entry name" value="F-BOX DOMAIN-CONTAINING PROTEIN"/>
    <property type="match status" value="1"/>
</dbReference>